<organism evidence="1 2">
    <name type="scientific">Pseudoalteromonas xiamenensis</name>
    <dbReference type="NCBI Taxonomy" id="882626"/>
    <lineage>
        <taxon>Bacteria</taxon>
        <taxon>Pseudomonadati</taxon>
        <taxon>Pseudomonadota</taxon>
        <taxon>Gammaproteobacteria</taxon>
        <taxon>Alteromonadales</taxon>
        <taxon>Pseudoalteromonadaceae</taxon>
        <taxon>Pseudoalteromonas</taxon>
    </lineage>
</organism>
<gene>
    <name evidence="1" type="ORF">J5O05_17600</name>
</gene>
<evidence type="ECO:0000313" key="1">
    <source>
        <dbReference type="EMBL" id="QTH72974.1"/>
    </source>
</evidence>
<accession>A0A975DJU9</accession>
<dbReference type="EMBL" id="CP072134">
    <property type="protein sequence ID" value="QTH72974.1"/>
    <property type="molecule type" value="Genomic_DNA"/>
</dbReference>
<reference evidence="1" key="1">
    <citation type="submission" date="2021-03" db="EMBL/GenBank/DDBJ databases">
        <title>Complete Genome of Pseudoalteromonas xiamenensis STKMTI.2, a new potential marine bacterium producing anti-Vibrio compounds.</title>
        <authorList>
            <person name="Handayani D.P."/>
            <person name="Isnansetyo A."/>
            <person name="Istiqomah I."/>
            <person name="Jumina J."/>
        </authorList>
    </citation>
    <scope>NUCLEOTIDE SEQUENCE</scope>
    <source>
        <strain evidence="1">STKMTI.2</strain>
        <plasmid evidence="1">unnamed4</plasmid>
    </source>
</reference>
<dbReference type="RefSeq" id="WP_208844593.1">
    <property type="nucleotide sequence ID" value="NZ_CP072134.1"/>
</dbReference>
<name>A0A975DJU9_9GAMM</name>
<sequence>MITKEEAMANLPYIEDKAIYQAVSLALWLLIDKGRPLKASVDIAAGKFTARPKVGIERLIREVVPAEFFAVRQAPVKKTIGHRNQRMDAMTALSNKHMASIATEPDK</sequence>
<dbReference type="AlphaFoldDB" id="A0A975DJU9"/>
<dbReference type="KEGG" id="pxi:J5O05_17600"/>
<keyword evidence="2" id="KW-1185">Reference proteome</keyword>
<geneLocation type="plasmid" evidence="1 2">
    <name>unnamed4</name>
</geneLocation>
<keyword evidence="1" id="KW-0614">Plasmid</keyword>
<proteinExistence type="predicted"/>
<dbReference type="Proteomes" id="UP000664904">
    <property type="component" value="Plasmid unnamed4"/>
</dbReference>
<protein>
    <submittedName>
        <fullName evidence="1">Uncharacterized protein</fullName>
    </submittedName>
</protein>
<evidence type="ECO:0000313" key="2">
    <source>
        <dbReference type="Proteomes" id="UP000664904"/>
    </source>
</evidence>